<evidence type="ECO:0000313" key="2">
    <source>
        <dbReference type="EMBL" id="KAF2428348.1"/>
    </source>
</evidence>
<reference evidence="2" key="1">
    <citation type="journal article" date="2020" name="Stud. Mycol.">
        <title>101 Dothideomycetes genomes: a test case for predicting lifestyles and emergence of pathogens.</title>
        <authorList>
            <person name="Haridas S."/>
            <person name="Albert R."/>
            <person name="Binder M."/>
            <person name="Bloem J."/>
            <person name="Labutti K."/>
            <person name="Salamov A."/>
            <person name="Andreopoulos B."/>
            <person name="Baker S."/>
            <person name="Barry K."/>
            <person name="Bills G."/>
            <person name="Bluhm B."/>
            <person name="Cannon C."/>
            <person name="Castanera R."/>
            <person name="Culley D."/>
            <person name="Daum C."/>
            <person name="Ezra D."/>
            <person name="Gonzalez J."/>
            <person name="Henrissat B."/>
            <person name="Kuo A."/>
            <person name="Liang C."/>
            <person name="Lipzen A."/>
            <person name="Lutzoni F."/>
            <person name="Magnuson J."/>
            <person name="Mondo S."/>
            <person name="Nolan M."/>
            <person name="Ohm R."/>
            <person name="Pangilinan J."/>
            <person name="Park H.-J."/>
            <person name="Ramirez L."/>
            <person name="Alfaro M."/>
            <person name="Sun H."/>
            <person name="Tritt A."/>
            <person name="Yoshinaga Y."/>
            <person name="Zwiers L.-H."/>
            <person name="Turgeon B."/>
            <person name="Goodwin S."/>
            <person name="Spatafora J."/>
            <person name="Crous P."/>
            <person name="Grigoriev I."/>
        </authorList>
    </citation>
    <scope>NUCLEOTIDE SEQUENCE</scope>
    <source>
        <strain evidence="2">CBS 130266</strain>
    </source>
</reference>
<feature type="region of interest" description="Disordered" evidence="1">
    <location>
        <begin position="1"/>
        <end position="31"/>
    </location>
</feature>
<name>A0A9P4NNR8_9PEZI</name>
<protein>
    <submittedName>
        <fullName evidence="2">Uncharacterized protein</fullName>
    </submittedName>
</protein>
<keyword evidence="3" id="KW-1185">Reference proteome</keyword>
<proteinExistence type="predicted"/>
<feature type="compositionally biased region" description="Polar residues" evidence="1">
    <location>
        <begin position="1"/>
        <end position="27"/>
    </location>
</feature>
<dbReference type="EMBL" id="MU007055">
    <property type="protein sequence ID" value="KAF2428348.1"/>
    <property type="molecule type" value="Genomic_DNA"/>
</dbReference>
<dbReference type="Proteomes" id="UP000800235">
    <property type="component" value="Unassembled WGS sequence"/>
</dbReference>
<evidence type="ECO:0000256" key="1">
    <source>
        <dbReference type="SAM" id="MobiDB-lite"/>
    </source>
</evidence>
<organism evidence="2 3">
    <name type="scientific">Tothia fuscella</name>
    <dbReference type="NCBI Taxonomy" id="1048955"/>
    <lineage>
        <taxon>Eukaryota</taxon>
        <taxon>Fungi</taxon>
        <taxon>Dikarya</taxon>
        <taxon>Ascomycota</taxon>
        <taxon>Pezizomycotina</taxon>
        <taxon>Dothideomycetes</taxon>
        <taxon>Pleosporomycetidae</taxon>
        <taxon>Venturiales</taxon>
        <taxon>Cylindrosympodiaceae</taxon>
        <taxon>Tothia</taxon>
    </lineage>
</organism>
<gene>
    <name evidence="2" type="ORF">EJ08DRAFT_735729</name>
</gene>
<dbReference type="AlphaFoldDB" id="A0A9P4NNR8"/>
<comment type="caution">
    <text evidence="2">The sequence shown here is derived from an EMBL/GenBank/DDBJ whole genome shotgun (WGS) entry which is preliminary data.</text>
</comment>
<sequence length="114" mass="12623">MSDPSNMSRSTNGSNGVKCSNPEQGFQYTMPPLPYPKDFWFRKESRSKDIFDKQEVEKAARQTSKEAVVHSFIPSVEPIVSPAEAVRRAFKEAVFKSLATSGKPAVPSTQPKST</sequence>
<evidence type="ECO:0000313" key="3">
    <source>
        <dbReference type="Proteomes" id="UP000800235"/>
    </source>
</evidence>
<accession>A0A9P4NNR8</accession>